<accession>A0A943DDR7</accession>
<feature type="signal peptide" evidence="2">
    <location>
        <begin position="1"/>
        <end position="22"/>
    </location>
</feature>
<name>A0A943DDR7_9FIRM</name>
<protein>
    <submittedName>
        <fullName evidence="3">Uncharacterized protein</fullName>
    </submittedName>
</protein>
<feature type="region of interest" description="Disordered" evidence="1">
    <location>
        <begin position="34"/>
        <end position="73"/>
    </location>
</feature>
<keyword evidence="2" id="KW-0732">Signal</keyword>
<dbReference type="PROSITE" id="PS51257">
    <property type="entry name" value="PROKAR_LIPOPROTEIN"/>
    <property type="match status" value="1"/>
</dbReference>
<feature type="chain" id="PRO_5043568688" evidence="2">
    <location>
        <begin position="23"/>
        <end position="288"/>
    </location>
</feature>
<dbReference type="EMBL" id="JAGZGG010000026">
    <property type="protein sequence ID" value="MBS5332979.1"/>
    <property type="molecule type" value="Genomic_DNA"/>
</dbReference>
<evidence type="ECO:0000313" key="4">
    <source>
        <dbReference type="Proteomes" id="UP000759273"/>
    </source>
</evidence>
<dbReference type="AlphaFoldDB" id="A0A943DDR7"/>
<comment type="caution">
    <text evidence="3">The sequence shown here is derived from an EMBL/GenBank/DDBJ whole genome shotgun (WGS) entry which is preliminary data.</text>
</comment>
<dbReference type="Proteomes" id="UP000759273">
    <property type="component" value="Unassembled WGS sequence"/>
</dbReference>
<evidence type="ECO:0000313" key="3">
    <source>
        <dbReference type="EMBL" id="MBS5332979.1"/>
    </source>
</evidence>
<reference evidence="3" key="1">
    <citation type="submission" date="2021-02" db="EMBL/GenBank/DDBJ databases">
        <title>Infant gut strain persistence is associated with maternal origin, phylogeny, and functional potential including surface adhesion and iron acquisition.</title>
        <authorList>
            <person name="Lou Y.C."/>
        </authorList>
    </citation>
    <scope>NUCLEOTIDE SEQUENCE</scope>
    <source>
        <strain evidence="3">L3_101_000M1_dasL3_101_000M1_concoct_87</strain>
    </source>
</reference>
<evidence type="ECO:0000256" key="2">
    <source>
        <dbReference type="SAM" id="SignalP"/>
    </source>
</evidence>
<sequence>MRVSKKALRPFAVILVSLSMSALLTGCQTSSDSASQAVGGSDAESTIQQQTTDASNSETNEQNGSNETVASLPQVFVTDVEGNRRNLSDFPWAQKYPTLLDGIASDTLTDYAFYTIASENLKARGESLTCDYFGDQQVTISVAGAEKGEAAAQIPQDKLQEGIDTFGEKNENYEYLTVTVNLTNSGSAEAEVYLNNLSIQCCVDGSIATETTCSEAVTSDLPAVAFGEKNQFQLMLAPGETRTCTVLYYVRAEIELSDLYLRANLGGNAMTEVKTADNVMNEEWLALA</sequence>
<feature type="compositionally biased region" description="Polar residues" evidence="1">
    <location>
        <begin position="34"/>
        <end position="71"/>
    </location>
</feature>
<gene>
    <name evidence="3" type="ORF">KHY36_10680</name>
</gene>
<organism evidence="3 4">
    <name type="scientific">Subdoligranulum variabile</name>
    <dbReference type="NCBI Taxonomy" id="214851"/>
    <lineage>
        <taxon>Bacteria</taxon>
        <taxon>Bacillati</taxon>
        <taxon>Bacillota</taxon>
        <taxon>Clostridia</taxon>
        <taxon>Eubacteriales</taxon>
        <taxon>Oscillospiraceae</taxon>
        <taxon>Subdoligranulum</taxon>
    </lineage>
</organism>
<evidence type="ECO:0000256" key="1">
    <source>
        <dbReference type="SAM" id="MobiDB-lite"/>
    </source>
</evidence>
<proteinExistence type="predicted"/>